<reference evidence="6 7" key="1">
    <citation type="submission" date="2018-06" db="EMBL/GenBank/DDBJ databases">
        <authorList>
            <consortium name="Pathogen Informatics"/>
            <person name="Doyle S."/>
        </authorList>
    </citation>
    <scope>NUCLEOTIDE SEQUENCE [LARGE SCALE GENOMIC DNA]</scope>
    <source>
        <strain evidence="6 7">NCTC10860</strain>
    </source>
</reference>
<dbReference type="Gene3D" id="3.40.50.300">
    <property type="entry name" value="P-loop containing nucleotide triphosphate hydrolases"/>
    <property type="match status" value="1"/>
</dbReference>
<dbReference type="PRINTS" id="PR00507">
    <property type="entry name" value="N12N6MTFRASE"/>
</dbReference>
<protein>
    <submittedName>
        <fullName evidence="6">HsdM</fullName>
        <ecNumber evidence="6">2.1.1.72</ecNumber>
    </submittedName>
</protein>
<dbReference type="InterPro" id="IPR027417">
    <property type="entry name" value="P-loop_NTPase"/>
</dbReference>
<dbReference type="GO" id="GO:0009007">
    <property type="term" value="F:site-specific DNA-methyltransferase (adenine-specific) activity"/>
    <property type="evidence" value="ECO:0007669"/>
    <property type="project" value="UniProtKB-EC"/>
</dbReference>
<dbReference type="PROSITE" id="PS51192">
    <property type="entry name" value="HELICASE_ATP_BIND_1"/>
    <property type="match status" value="1"/>
</dbReference>
<evidence type="ECO:0000259" key="5">
    <source>
        <dbReference type="PROSITE" id="PS51194"/>
    </source>
</evidence>
<keyword evidence="2" id="KW-0378">Hydrolase</keyword>
<keyword evidence="6" id="KW-0808">Transferase</keyword>
<dbReference type="GO" id="GO:0005524">
    <property type="term" value="F:ATP binding"/>
    <property type="evidence" value="ECO:0007669"/>
    <property type="project" value="InterPro"/>
</dbReference>
<keyword evidence="6" id="KW-0489">Methyltransferase</keyword>
<keyword evidence="2" id="KW-0067">ATP-binding</keyword>
<dbReference type="PANTHER" id="PTHR41313:SF1">
    <property type="entry name" value="DNA METHYLASE ADENINE-SPECIFIC DOMAIN-CONTAINING PROTEIN"/>
    <property type="match status" value="1"/>
</dbReference>
<dbReference type="SUPFAM" id="SSF53335">
    <property type="entry name" value="S-adenosyl-L-methionine-dependent methyltransferases"/>
    <property type="match status" value="1"/>
</dbReference>
<proteinExistence type="inferred from homology"/>
<sequence length="2150" mass="233139">MRFFFDDVASMGAPALLARLRLVSELGRTRKELLGLAQGATAIMQRLGLIKRANQIRAELGALAAEVPGASLRLNEEPPQVLAAPRAKTAHLYQFHEKRTKGQRQKANDAAIVLLNKVGLGELRREDLTETDRAVLAGYTGNGGALIGADGKKGSAYEYYTPKPIAEGIWGALGELGFAGGKVLDPCAGVGIFGATAPLSAAVDAVELDTTSGGINALVNDGASYSTTISPFERVAAATPDEIYDAVVSNVPFGTLAARGGNQKHDPKYQRETLEAYFILRSLDKLKPGGLAAFLVPPRCTSGKDGSDAKLRQRASLKAEFIGAYRLPNKVFGAASADTITDVIFFRKYSRQAAEKIEELKEQDPAKLAEAKVLWGEYLEGKYFSGEGRRFVLGEFTPKDPSKFRDVDKVSNPASIPDIAKMLRRLPKSRVDWGLLEAVETQPIIYAEGDTITQAGQTLQLQAGQWVPLKATGSDTQGAELLGHFKDAYSAFEQDAGYSDALTLMQYMKQTSQSLDIPGWLASTMAELDKLGSAEDRARAWPAVLVGLSVSQVLDEVGRDSGTDFSADYARLSSAMQRHAATARRIKGLGGSARTALGELANHYNRKTGYSALWRGDVQSAPTIQVTAQQGFEGLLYENKSNWATLEQAKTLFGADFDPFERDDWCVSADGTQISRADDYFVGNYGEFCQRIDGEMAAAPNERVRDKLLRQKAIASERIDKVDVSKITFNLFSPYVTLEEKAEFLRRFVHPSAVVVFNDKTSEPEIDFDIPGSKLTDREKLIRRLGAYLKNGTLTLGGVKLSMKDADAIKELRAIINTANEQFNGWARGNVSVLDRLQAQTSDPARLRFTQAEDESPLPIPGMNPALTLHGYQNAEVRRRSRDFSGINGFDVGLGKTFTALALVQYVQSIGVKKKTAIVVPNSVLSNWRNEAQRAYTGTDDCLFIGLREDGKGGAVVSSSNYDEDLNRVLENRHSKIFMTMEAFERIRLKDGSIADYEQFMRSADASFAESEDKKADERAKGKAKTILSILGSKAGAAPFLEDMGIDSLVVDEAHVFKNSAATVDFKGGKYLSLSPASKRGLDAQAKAWLIRGGSPRGDGVLLLTATPITNSPLEIYSMLSLAAGHGRVNDMFAGTSGADGFMNAVCNIVNEDDESLDGQARAINVFQGLNNAEMLRGSLGQVATIKSAKDVGSQISVPDAPERATRINLPEATVRQLEQYKLAYRYAADAIAERSDNRGDAAAFDSVAARFGEPMELIGHPFNLINKMTMLIADPDLDQRVSRFIIAEGQQDAAQKLVEAWNAKKFTEDRPRPGPNATEDEAVSRKALYDSDKELVGYLFKMPVKAWVAGATITIDSISADMQERFEEMAEKAGVALDVSVPPKLAALLENVQIEAATPRGIDENGDKIPYAKQIIFCDLLGMHNKIKRLIAKRAGVPASAIAIITGQRNNAPDEIMEVQNGFNAPGEANKYRVIIANEKAEVGINLQKGTQAIHHLTIGWTPDSLTQRNGRGVRQGNKTQAVTIYHYDADGTFDTAKRSLVNSKADWIGSLMSKDGGDSVAITGGMSREQMEVLIDAVGDADAVTRIQEAMAAKEAQSRATSNRDRQRINLDTIAKQNEFLSDNAKAEGWIARKVGALMAAMAQTQQTRSRLSNPKASESARAKNQALLAEQEVRERGIERLIEEAATFRPAAYDHQTRTIKPAEGAEPLAPRDVVLRFLSQAKRGENRVNDLVDALRAGRLGYGAVHIEVNPDAELVNDWEAEVSMATSMRDQAVATYQKQAGQAGALPSGVAEAFSRGEGVMIGDVPVIAGCFIAQEGVDLSHTLLAVGAAGLMPGRMSARGIWRGTEQSVPLAAAVPTGRVIYPGSAAYEDCLTTAAAYEDAEERAGRTSTIFTEACPDVATRRETEALALYLVRGHHLPAPHFPIVIEPSSATEGTALLPRIVEAQSKVIKRWEGLRFAVSSSLEVEPASGILRHEALRDYAIAHSLQAKAADFGVSGRYYLELMIRPLIQSPGFDEALAGSDADAIEQAVAAHVRSVAPWFDFAGDETAFLTPGQRARASRAVLAAGGEPAVPALASSGAPGDLVNVTGKTMDWKDRIKSYALRDGQKAKWNGRRECWSMRRAAWEKLIADFPRAAEDLRLLN</sequence>
<dbReference type="RefSeq" id="WP_169715535.1">
    <property type="nucleotide sequence ID" value="NZ_UGUW01000004.1"/>
</dbReference>
<dbReference type="Proteomes" id="UP000254084">
    <property type="component" value="Unassembled WGS sequence"/>
</dbReference>
<evidence type="ECO:0000313" key="6">
    <source>
        <dbReference type="EMBL" id="SUD59820.1"/>
    </source>
</evidence>
<dbReference type="GO" id="GO:0032259">
    <property type="term" value="P:methylation"/>
    <property type="evidence" value="ECO:0007669"/>
    <property type="project" value="UniProtKB-KW"/>
</dbReference>
<dbReference type="InterPro" id="IPR001650">
    <property type="entry name" value="Helicase_C-like"/>
</dbReference>
<feature type="region of interest" description="Disordered" evidence="3">
    <location>
        <begin position="1648"/>
        <end position="1667"/>
    </location>
</feature>
<organism evidence="6 7">
    <name type="scientific">Ectopseudomonas oleovorans</name>
    <name type="common">Pseudomonas oleovorans</name>
    <dbReference type="NCBI Taxonomy" id="301"/>
    <lineage>
        <taxon>Bacteria</taxon>
        <taxon>Pseudomonadati</taxon>
        <taxon>Pseudomonadota</taxon>
        <taxon>Gammaproteobacteria</taxon>
        <taxon>Pseudomonadales</taxon>
        <taxon>Pseudomonadaceae</taxon>
        <taxon>Ectopseudomonas</taxon>
    </lineage>
</organism>
<dbReference type="GO" id="GO:0008170">
    <property type="term" value="F:N-methyltransferase activity"/>
    <property type="evidence" value="ECO:0007669"/>
    <property type="project" value="InterPro"/>
</dbReference>
<dbReference type="InterPro" id="IPR038718">
    <property type="entry name" value="SNF2-like_sf"/>
</dbReference>
<dbReference type="InterPro" id="IPR003356">
    <property type="entry name" value="DNA_methylase_A-5"/>
</dbReference>
<dbReference type="PROSITE" id="PS51194">
    <property type="entry name" value="HELICASE_CTER"/>
    <property type="match status" value="1"/>
</dbReference>
<dbReference type="SMART" id="SM00487">
    <property type="entry name" value="DEXDc"/>
    <property type="match status" value="1"/>
</dbReference>
<dbReference type="GO" id="GO:0003677">
    <property type="term" value="F:DNA binding"/>
    <property type="evidence" value="ECO:0007669"/>
    <property type="project" value="InterPro"/>
</dbReference>
<dbReference type="InterPro" id="IPR000330">
    <property type="entry name" value="SNF2_N"/>
</dbReference>
<evidence type="ECO:0000313" key="7">
    <source>
        <dbReference type="Proteomes" id="UP000254084"/>
    </source>
</evidence>
<dbReference type="Pfam" id="PF02384">
    <property type="entry name" value="N6_Mtase"/>
    <property type="match status" value="1"/>
</dbReference>
<evidence type="ECO:0000256" key="2">
    <source>
        <dbReference type="ARBA" id="ARBA00022806"/>
    </source>
</evidence>
<feature type="domain" description="Helicase C-terminal" evidence="5">
    <location>
        <begin position="1402"/>
        <end position="1558"/>
    </location>
</feature>
<keyword evidence="2" id="KW-0547">Nucleotide-binding</keyword>
<accession>A0A379K544</accession>
<evidence type="ECO:0000256" key="3">
    <source>
        <dbReference type="SAM" id="MobiDB-lite"/>
    </source>
</evidence>
<dbReference type="InterPro" id="IPR014001">
    <property type="entry name" value="Helicase_ATP-bd"/>
</dbReference>
<dbReference type="EMBL" id="UGUW01000004">
    <property type="protein sequence ID" value="SUD59820.1"/>
    <property type="molecule type" value="Genomic_DNA"/>
</dbReference>
<dbReference type="Gene3D" id="3.40.50.150">
    <property type="entry name" value="Vaccinia Virus protein VP39"/>
    <property type="match status" value="1"/>
</dbReference>
<dbReference type="InterPro" id="IPR029063">
    <property type="entry name" value="SAM-dependent_MTases_sf"/>
</dbReference>
<gene>
    <name evidence="6" type="primary">hsdM</name>
    <name evidence="6" type="ORF">NCTC10860_02133</name>
</gene>
<name>A0A379K544_ECTOL</name>
<dbReference type="Pfam" id="PF00176">
    <property type="entry name" value="SNF2-rel_dom"/>
    <property type="match status" value="1"/>
</dbReference>
<keyword evidence="2" id="KW-0347">Helicase</keyword>
<dbReference type="SUPFAM" id="SSF52540">
    <property type="entry name" value="P-loop containing nucleoside triphosphate hydrolases"/>
    <property type="match status" value="2"/>
</dbReference>
<dbReference type="EC" id="2.1.1.72" evidence="6"/>
<feature type="domain" description="Helicase ATP-binding" evidence="4">
    <location>
        <begin position="877"/>
        <end position="1126"/>
    </location>
</feature>
<evidence type="ECO:0000259" key="4">
    <source>
        <dbReference type="PROSITE" id="PS51192"/>
    </source>
</evidence>
<comment type="similarity">
    <text evidence="1">Belongs to the N(4)/N(6)-methyltransferase family.</text>
</comment>
<dbReference type="InterPro" id="IPR052933">
    <property type="entry name" value="DNA_Protect_Modify"/>
</dbReference>
<evidence type="ECO:0000256" key="1">
    <source>
        <dbReference type="ARBA" id="ARBA00006594"/>
    </source>
</evidence>
<dbReference type="PANTHER" id="PTHR41313">
    <property type="entry name" value="ADENINE-SPECIFIC METHYLTRANSFERASE"/>
    <property type="match status" value="1"/>
</dbReference>
<dbReference type="Gene3D" id="3.40.50.10810">
    <property type="entry name" value="Tandem AAA-ATPase domain"/>
    <property type="match status" value="2"/>
</dbReference>